<dbReference type="Pfam" id="PF00182">
    <property type="entry name" value="Glyco_hydro_19"/>
    <property type="match status" value="1"/>
</dbReference>
<keyword evidence="4" id="KW-0611">Plant defense</keyword>
<keyword evidence="5" id="KW-0146">Chitin degradation</keyword>
<keyword evidence="8" id="KW-0326">Glycosidase</keyword>
<keyword evidence="6" id="KW-1015">Disulfide bond</keyword>
<evidence type="ECO:0000313" key="11">
    <source>
        <dbReference type="EMBL" id="KAK1272641.1"/>
    </source>
</evidence>
<dbReference type="GO" id="GO:0016998">
    <property type="term" value="P:cell wall macromolecule catabolic process"/>
    <property type="evidence" value="ECO:0007669"/>
    <property type="project" value="InterPro"/>
</dbReference>
<protein>
    <recommendedName>
        <fullName evidence="3">chitinase</fullName>
        <ecNumber evidence="3">3.2.1.14</ecNumber>
    </recommendedName>
</protein>
<dbReference type="PANTHER" id="PTHR22595">
    <property type="entry name" value="CHITINASE-RELATED"/>
    <property type="match status" value="1"/>
</dbReference>
<feature type="domain" description="Glycoside hydrolase family 19 catalytic" evidence="10">
    <location>
        <begin position="31"/>
        <end position="72"/>
    </location>
</feature>
<dbReference type="GO" id="GO:0000272">
    <property type="term" value="P:polysaccharide catabolic process"/>
    <property type="evidence" value="ECO:0007669"/>
    <property type="project" value="UniProtKB-KW"/>
</dbReference>
<keyword evidence="9" id="KW-0624">Polysaccharide degradation</keyword>
<sequence>MSNIIYKIDKLKQLCDGNYLLTLTHDGLNHHSNYNYGPAGKAIDADLLGNPDLVATDPAISFKTVIWFWMTHPTIS</sequence>
<evidence type="ECO:0000313" key="12">
    <source>
        <dbReference type="Proteomes" id="UP001179952"/>
    </source>
</evidence>
<keyword evidence="7" id="KW-0119">Carbohydrate metabolism</keyword>
<name>A0AAV9B8D3_ACOGR</name>
<evidence type="ECO:0000256" key="7">
    <source>
        <dbReference type="ARBA" id="ARBA00023277"/>
    </source>
</evidence>
<evidence type="ECO:0000256" key="8">
    <source>
        <dbReference type="ARBA" id="ARBA00023295"/>
    </source>
</evidence>
<evidence type="ECO:0000256" key="3">
    <source>
        <dbReference type="ARBA" id="ARBA00012729"/>
    </source>
</evidence>
<dbReference type="AlphaFoldDB" id="A0AAV9B8D3"/>
<gene>
    <name evidence="11" type="ORF">QJS04_geneDACA009721</name>
</gene>
<evidence type="ECO:0000259" key="10">
    <source>
        <dbReference type="Pfam" id="PF00182"/>
    </source>
</evidence>
<dbReference type="GO" id="GO:0006032">
    <property type="term" value="P:chitin catabolic process"/>
    <property type="evidence" value="ECO:0007669"/>
    <property type="project" value="UniProtKB-KW"/>
</dbReference>
<organism evidence="11 12">
    <name type="scientific">Acorus gramineus</name>
    <name type="common">Dwarf sweet flag</name>
    <dbReference type="NCBI Taxonomy" id="55184"/>
    <lineage>
        <taxon>Eukaryota</taxon>
        <taxon>Viridiplantae</taxon>
        <taxon>Streptophyta</taxon>
        <taxon>Embryophyta</taxon>
        <taxon>Tracheophyta</taxon>
        <taxon>Spermatophyta</taxon>
        <taxon>Magnoliopsida</taxon>
        <taxon>Liliopsida</taxon>
        <taxon>Acoraceae</taxon>
        <taxon>Acorus</taxon>
    </lineage>
</organism>
<dbReference type="GO" id="GO:0050832">
    <property type="term" value="P:defense response to fungus"/>
    <property type="evidence" value="ECO:0007669"/>
    <property type="project" value="TreeGrafter"/>
</dbReference>
<proteinExistence type="inferred from homology"/>
<dbReference type="GO" id="GO:0008843">
    <property type="term" value="F:endochitinase activity"/>
    <property type="evidence" value="ECO:0007669"/>
    <property type="project" value="UniProtKB-EC"/>
</dbReference>
<evidence type="ECO:0000256" key="4">
    <source>
        <dbReference type="ARBA" id="ARBA00022821"/>
    </source>
</evidence>
<dbReference type="EMBL" id="JAUJYN010000004">
    <property type="protein sequence ID" value="KAK1272641.1"/>
    <property type="molecule type" value="Genomic_DNA"/>
</dbReference>
<reference evidence="11" key="2">
    <citation type="submission" date="2023-06" db="EMBL/GenBank/DDBJ databases">
        <authorList>
            <person name="Ma L."/>
            <person name="Liu K.-W."/>
            <person name="Li Z."/>
            <person name="Hsiao Y.-Y."/>
            <person name="Qi Y."/>
            <person name="Fu T."/>
            <person name="Tang G."/>
            <person name="Zhang D."/>
            <person name="Sun W.-H."/>
            <person name="Liu D.-K."/>
            <person name="Li Y."/>
            <person name="Chen G.-Z."/>
            <person name="Liu X.-D."/>
            <person name="Liao X.-Y."/>
            <person name="Jiang Y.-T."/>
            <person name="Yu X."/>
            <person name="Hao Y."/>
            <person name="Huang J."/>
            <person name="Zhao X.-W."/>
            <person name="Ke S."/>
            <person name="Chen Y.-Y."/>
            <person name="Wu W.-L."/>
            <person name="Hsu J.-L."/>
            <person name="Lin Y.-F."/>
            <person name="Huang M.-D."/>
            <person name="Li C.-Y."/>
            <person name="Huang L."/>
            <person name="Wang Z.-W."/>
            <person name="Zhao X."/>
            <person name="Zhong W.-Y."/>
            <person name="Peng D.-H."/>
            <person name="Ahmad S."/>
            <person name="Lan S."/>
            <person name="Zhang J.-S."/>
            <person name="Tsai W.-C."/>
            <person name="Van De Peer Y."/>
            <person name="Liu Z.-J."/>
        </authorList>
    </citation>
    <scope>NUCLEOTIDE SEQUENCE</scope>
    <source>
        <strain evidence="11">SCP</strain>
        <tissue evidence="11">Leaves</tissue>
    </source>
</reference>
<evidence type="ECO:0000256" key="5">
    <source>
        <dbReference type="ARBA" id="ARBA00023024"/>
    </source>
</evidence>
<dbReference type="PANTHER" id="PTHR22595:SF79">
    <property type="entry name" value="CHITINASE 12"/>
    <property type="match status" value="1"/>
</dbReference>
<keyword evidence="12" id="KW-1185">Reference proteome</keyword>
<comment type="caution">
    <text evidence="11">The sequence shown here is derived from an EMBL/GenBank/DDBJ whole genome shotgun (WGS) entry which is preliminary data.</text>
</comment>
<keyword evidence="8" id="KW-0378">Hydrolase</keyword>
<dbReference type="InterPro" id="IPR023346">
    <property type="entry name" value="Lysozyme-like_dom_sf"/>
</dbReference>
<dbReference type="InterPro" id="IPR000726">
    <property type="entry name" value="Glyco_hydro_19_cat"/>
</dbReference>
<dbReference type="EC" id="3.2.1.14" evidence="3"/>
<comment type="similarity">
    <text evidence="2">Belongs to the glycosyl hydrolase 19 family. Chitinase class I subfamily.</text>
</comment>
<dbReference type="Gene3D" id="1.10.530.10">
    <property type="match status" value="1"/>
</dbReference>
<evidence type="ECO:0000256" key="6">
    <source>
        <dbReference type="ARBA" id="ARBA00023157"/>
    </source>
</evidence>
<dbReference type="Proteomes" id="UP001179952">
    <property type="component" value="Unassembled WGS sequence"/>
</dbReference>
<evidence type="ECO:0000256" key="2">
    <source>
        <dbReference type="ARBA" id="ARBA00009373"/>
    </source>
</evidence>
<accession>A0AAV9B8D3</accession>
<reference evidence="11" key="1">
    <citation type="journal article" date="2023" name="Nat. Commun.">
        <title>Diploid and tetraploid genomes of Acorus and the evolution of monocots.</title>
        <authorList>
            <person name="Ma L."/>
            <person name="Liu K.W."/>
            <person name="Li Z."/>
            <person name="Hsiao Y.Y."/>
            <person name="Qi Y."/>
            <person name="Fu T."/>
            <person name="Tang G.D."/>
            <person name="Zhang D."/>
            <person name="Sun W.H."/>
            <person name="Liu D.K."/>
            <person name="Li Y."/>
            <person name="Chen G.Z."/>
            <person name="Liu X.D."/>
            <person name="Liao X.Y."/>
            <person name="Jiang Y.T."/>
            <person name="Yu X."/>
            <person name="Hao Y."/>
            <person name="Huang J."/>
            <person name="Zhao X.W."/>
            <person name="Ke S."/>
            <person name="Chen Y.Y."/>
            <person name="Wu W.L."/>
            <person name="Hsu J.L."/>
            <person name="Lin Y.F."/>
            <person name="Huang M.D."/>
            <person name="Li C.Y."/>
            <person name="Huang L."/>
            <person name="Wang Z.W."/>
            <person name="Zhao X."/>
            <person name="Zhong W.Y."/>
            <person name="Peng D.H."/>
            <person name="Ahmad S."/>
            <person name="Lan S."/>
            <person name="Zhang J.S."/>
            <person name="Tsai W.C."/>
            <person name="Van de Peer Y."/>
            <person name="Liu Z.J."/>
        </authorList>
    </citation>
    <scope>NUCLEOTIDE SEQUENCE</scope>
    <source>
        <strain evidence="11">SCP</strain>
    </source>
</reference>
<evidence type="ECO:0000256" key="9">
    <source>
        <dbReference type="ARBA" id="ARBA00023326"/>
    </source>
</evidence>
<evidence type="ECO:0000256" key="1">
    <source>
        <dbReference type="ARBA" id="ARBA00000822"/>
    </source>
</evidence>
<comment type="catalytic activity">
    <reaction evidence="1">
        <text>Random endo-hydrolysis of N-acetyl-beta-D-glucosaminide (1-&gt;4)-beta-linkages in chitin and chitodextrins.</text>
        <dbReference type="EC" id="3.2.1.14"/>
    </reaction>
</comment>
<dbReference type="SUPFAM" id="SSF53955">
    <property type="entry name" value="Lysozyme-like"/>
    <property type="match status" value="1"/>
</dbReference>